<comment type="caution">
    <text evidence="2">The sequence shown here is derived from an EMBL/GenBank/DDBJ whole genome shotgun (WGS) entry which is preliminary data.</text>
</comment>
<dbReference type="GO" id="GO:0005737">
    <property type="term" value="C:cytoplasm"/>
    <property type="evidence" value="ECO:0007669"/>
    <property type="project" value="TreeGrafter"/>
</dbReference>
<dbReference type="CDD" id="cd00170">
    <property type="entry name" value="SEC14"/>
    <property type="match status" value="1"/>
</dbReference>
<dbReference type="Pfam" id="PF00650">
    <property type="entry name" value="CRAL_TRIO"/>
    <property type="match status" value="1"/>
</dbReference>
<dbReference type="Proteomes" id="UP000708208">
    <property type="component" value="Unassembled WGS sequence"/>
</dbReference>
<sequence>MRPNSKDSVQLQQKAVEELRHIITDKNYLDQNKLESNSFLLRYLKFFHMDVSKAEKAIKNYWKYCNSKKLACFVTEIPNKYKDIFQIFAGARDHQNRPVIQIPNIGDWIKKLNNGFDKQDELVLATLIERMHWNLEEKLLAMDAEYAVMILDFKDIPYTFSFSKRILNIVVKLIKEMMPISPDVIAQTIILNAPKIMKVLTTAAHTLLRFTPEQQNRCVMFSPSDADWKGQILNFVPANQLRPEFGGTFIGHQMWFENN</sequence>
<dbReference type="PANTHER" id="PTHR23324">
    <property type="entry name" value="SEC14 RELATED PROTEIN"/>
    <property type="match status" value="1"/>
</dbReference>
<dbReference type="OrthoDB" id="7837562at2759"/>
<reference evidence="2" key="1">
    <citation type="submission" date="2021-06" db="EMBL/GenBank/DDBJ databases">
        <authorList>
            <person name="Hodson N. C."/>
            <person name="Mongue J. A."/>
            <person name="Jaron S. K."/>
        </authorList>
    </citation>
    <scope>NUCLEOTIDE SEQUENCE</scope>
</reference>
<keyword evidence="3" id="KW-1185">Reference proteome</keyword>
<evidence type="ECO:0000313" key="3">
    <source>
        <dbReference type="Proteomes" id="UP000708208"/>
    </source>
</evidence>
<proteinExistence type="predicted"/>
<accession>A0A8J2NTN7</accession>
<protein>
    <recommendedName>
        <fullName evidence="1">CRAL-TRIO domain-containing protein</fullName>
    </recommendedName>
</protein>
<dbReference type="InterPro" id="IPR051064">
    <property type="entry name" value="SEC14/CRAL-TRIO_domain"/>
</dbReference>
<feature type="domain" description="CRAL-TRIO" evidence="1">
    <location>
        <begin position="86"/>
        <end position="253"/>
    </location>
</feature>
<dbReference type="EMBL" id="CAJVCH010073032">
    <property type="protein sequence ID" value="CAG7720708.1"/>
    <property type="molecule type" value="Genomic_DNA"/>
</dbReference>
<dbReference type="AlphaFoldDB" id="A0A8J2NTN7"/>
<organism evidence="2 3">
    <name type="scientific">Allacma fusca</name>
    <dbReference type="NCBI Taxonomy" id="39272"/>
    <lineage>
        <taxon>Eukaryota</taxon>
        <taxon>Metazoa</taxon>
        <taxon>Ecdysozoa</taxon>
        <taxon>Arthropoda</taxon>
        <taxon>Hexapoda</taxon>
        <taxon>Collembola</taxon>
        <taxon>Symphypleona</taxon>
        <taxon>Sminthuridae</taxon>
        <taxon>Allacma</taxon>
    </lineage>
</organism>
<name>A0A8J2NTN7_9HEXA</name>
<evidence type="ECO:0000259" key="1">
    <source>
        <dbReference type="PROSITE" id="PS50191"/>
    </source>
</evidence>
<dbReference type="InterPro" id="IPR001251">
    <property type="entry name" value="CRAL-TRIO_dom"/>
</dbReference>
<gene>
    <name evidence="2" type="ORF">AFUS01_LOCUS9974</name>
</gene>
<dbReference type="PANTHER" id="PTHR23324:SF83">
    <property type="entry name" value="SEC14-LIKE PROTEIN 2"/>
    <property type="match status" value="1"/>
</dbReference>
<dbReference type="PROSITE" id="PS50191">
    <property type="entry name" value="CRAL_TRIO"/>
    <property type="match status" value="1"/>
</dbReference>
<evidence type="ECO:0000313" key="2">
    <source>
        <dbReference type="EMBL" id="CAG7720708.1"/>
    </source>
</evidence>